<reference evidence="2 3" key="1">
    <citation type="journal article" date="2019" name="Mol. Biol. Evol.">
        <title>Blast fungal genomes show frequent chromosomal changes, gene gains and losses, and effector gene turnover.</title>
        <authorList>
            <person name="Gomez Luciano L.B."/>
            <person name="Jason Tsai I."/>
            <person name="Chuma I."/>
            <person name="Tosa Y."/>
            <person name="Chen Y.H."/>
            <person name="Li J.Y."/>
            <person name="Li M.Y."/>
            <person name="Jade Lu M.Y."/>
            <person name="Nakayashiki H."/>
            <person name="Li W.H."/>
        </authorList>
    </citation>
    <scope>NUCLEOTIDE SEQUENCE [LARGE SCALE GENOMIC DNA]</scope>
    <source>
        <strain evidence="2 3">NI907</strain>
    </source>
</reference>
<dbReference type="GO" id="GO:0004029">
    <property type="term" value="F:aldehyde dehydrogenase (NAD+) activity"/>
    <property type="evidence" value="ECO:0007669"/>
    <property type="project" value="TreeGrafter"/>
</dbReference>
<dbReference type="AlphaFoldDB" id="A0A6P8AN81"/>
<dbReference type="SUPFAM" id="SSF51735">
    <property type="entry name" value="NAD(P)-binding Rossmann-fold domains"/>
    <property type="match status" value="1"/>
</dbReference>
<evidence type="ECO:0000259" key="1">
    <source>
        <dbReference type="Pfam" id="PF13460"/>
    </source>
</evidence>
<reference evidence="3" key="3">
    <citation type="submission" date="2025-08" db="UniProtKB">
        <authorList>
            <consortium name="RefSeq"/>
        </authorList>
    </citation>
    <scope>IDENTIFICATION</scope>
    <source>
        <strain evidence="3">NI907</strain>
    </source>
</reference>
<keyword evidence="2" id="KW-1185">Reference proteome</keyword>
<dbReference type="PANTHER" id="PTHR48079">
    <property type="entry name" value="PROTEIN YEEZ"/>
    <property type="match status" value="1"/>
</dbReference>
<evidence type="ECO:0000313" key="3">
    <source>
        <dbReference type="RefSeq" id="XP_030976365.1"/>
    </source>
</evidence>
<dbReference type="InterPro" id="IPR036291">
    <property type="entry name" value="NAD(P)-bd_dom_sf"/>
</dbReference>
<proteinExistence type="predicted"/>
<feature type="domain" description="NAD(P)-binding" evidence="1">
    <location>
        <begin position="16"/>
        <end position="92"/>
    </location>
</feature>
<dbReference type="InterPro" id="IPR051783">
    <property type="entry name" value="NAD(P)-dependent_oxidoreduct"/>
</dbReference>
<protein>
    <recommendedName>
        <fullName evidence="1">NAD(P)-binding domain-containing protein</fullName>
    </recommendedName>
</protein>
<dbReference type="InterPro" id="IPR016040">
    <property type="entry name" value="NAD(P)-bd_dom"/>
</dbReference>
<dbReference type="Gene3D" id="3.40.50.720">
    <property type="entry name" value="NAD(P)-binding Rossmann-like Domain"/>
    <property type="match status" value="1"/>
</dbReference>
<reference evidence="3" key="2">
    <citation type="submission" date="2019-10" db="EMBL/GenBank/DDBJ databases">
        <authorList>
            <consortium name="NCBI Genome Project"/>
        </authorList>
    </citation>
    <scope>NUCLEOTIDE SEQUENCE</scope>
    <source>
        <strain evidence="3">NI907</strain>
    </source>
</reference>
<dbReference type="PANTHER" id="PTHR48079:SF6">
    <property type="entry name" value="NAD(P)-BINDING DOMAIN-CONTAINING PROTEIN-RELATED"/>
    <property type="match status" value="1"/>
</dbReference>
<accession>A0A6P8AN81</accession>
<organism evidence="2 3">
    <name type="scientific">Pyricularia grisea</name>
    <name type="common">Crabgrass-specific blast fungus</name>
    <name type="synonym">Magnaporthe grisea</name>
    <dbReference type="NCBI Taxonomy" id="148305"/>
    <lineage>
        <taxon>Eukaryota</taxon>
        <taxon>Fungi</taxon>
        <taxon>Dikarya</taxon>
        <taxon>Ascomycota</taxon>
        <taxon>Pezizomycotina</taxon>
        <taxon>Sordariomycetes</taxon>
        <taxon>Sordariomycetidae</taxon>
        <taxon>Magnaporthales</taxon>
        <taxon>Pyriculariaceae</taxon>
        <taxon>Pyricularia</taxon>
    </lineage>
</organism>
<dbReference type="GO" id="GO:0005737">
    <property type="term" value="C:cytoplasm"/>
    <property type="evidence" value="ECO:0007669"/>
    <property type="project" value="TreeGrafter"/>
</dbReference>
<sequence>MQPASPQSTTKILLVGATGYIGGSILSHITKSDPSAQVTALIRSPDDVEKVNKWFPKVQIIQGDLSNETKVKEAAANANVIIYAARNTQNGLEALMDGLSSSHPCSSRHGALFIMLSAIISLADPKNLRLGEEPPHDSNPISDVDDAEAIKALPDHHWHVAQERAFFSLAEDRNSRGGRRVVTPVVMGLPLALGAGAGPVRTEGFVHDYVRAVARRAGEGAKGPFVMGQGRNVWSWCTTQDIADAAWTIVNRWRDDEGRGWDEQLCGYYYVEAGQLVMRDVAYEVSRAVTGVEAAPEDCDSLQYPQFAQLMPVLPGLWGVTARCKADRLRRMGWTPKFTTWQPVVQQCAKAIV</sequence>
<dbReference type="KEGG" id="pgri:PgNI_11802"/>
<dbReference type="GeneID" id="41966671"/>
<name>A0A6P8AN81_PYRGI</name>
<evidence type="ECO:0000313" key="2">
    <source>
        <dbReference type="Proteomes" id="UP000515153"/>
    </source>
</evidence>
<dbReference type="Proteomes" id="UP000515153">
    <property type="component" value="Chromosome V"/>
</dbReference>
<dbReference type="Pfam" id="PF13460">
    <property type="entry name" value="NAD_binding_10"/>
    <property type="match status" value="1"/>
</dbReference>
<gene>
    <name evidence="3" type="ORF">PgNI_11802</name>
</gene>
<dbReference type="RefSeq" id="XP_030976365.1">
    <property type="nucleotide sequence ID" value="XM_031131766.1"/>
</dbReference>